<dbReference type="EMBL" id="WUBS01000010">
    <property type="protein sequence ID" value="NDL64019.1"/>
    <property type="molecule type" value="Genomic_DNA"/>
</dbReference>
<dbReference type="InterPro" id="IPR011701">
    <property type="entry name" value="MFS"/>
</dbReference>
<feature type="transmembrane region" description="Helical" evidence="8">
    <location>
        <begin position="145"/>
        <end position="164"/>
    </location>
</feature>
<dbReference type="Pfam" id="PF07690">
    <property type="entry name" value="MFS_1"/>
    <property type="match status" value="1"/>
</dbReference>
<keyword evidence="5 8" id="KW-0472">Membrane</keyword>
<feature type="transmembrane region" description="Helical" evidence="8">
    <location>
        <begin position="318"/>
        <end position="343"/>
    </location>
</feature>
<proteinExistence type="inferred from homology"/>
<feature type="transmembrane region" description="Helical" evidence="8">
    <location>
        <begin position="237"/>
        <end position="260"/>
    </location>
</feature>
<evidence type="ECO:0000256" key="6">
    <source>
        <dbReference type="ARBA" id="ARBA00038514"/>
    </source>
</evidence>
<dbReference type="InterPro" id="IPR020846">
    <property type="entry name" value="MFS_dom"/>
</dbReference>
<comment type="similarity">
    <text evidence="6">Belongs to the major facilitator superfamily. Phthalate permease family.</text>
</comment>
<keyword evidence="2" id="KW-1003">Cell membrane</keyword>
<comment type="subcellular location">
    <subcellularLocation>
        <location evidence="1">Cell membrane</location>
        <topology evidence="1">Multi-pass membrane protein</topology>
    </subcellularLocation>
</comment>
<feature type="transmembrane region" description="Helical" evidence="8">
    <location>
        <begin position="211"/>
        <end position="231"/>
    </location>
</feature>
<dbReference type="PROSITE" id="PS50850">
    <property type="entry name" value="MFS"/>
    <property type="match status" value="1"/>
</dbReference>
<feature type="transmembrane region" description="Helical" evidence="8">
    <location>
        <begin position="391"/>
        <end position="410"/>
    </location>
</feature>
<dbReference type="GO" id="GO:0022857">
    <property type="term" value="F:transmembrane transporter activity"/>
    <property type="evidence" value="ECO:0007669"/>
    <property type="project" value="InterPro"/>
</dbReference>
<organism evidence="10 11">
    <name type="scientific">Acerihabitans arboris</name>
    <dbReference type="NCBI Taxonomy" id="2691583"/>
    <lineage>
        <taxon>Bacteria</taxon>
        <taxon>Pseudomonadati</taxon>
        <taxon>Pseudomonadota</taxon>
        <taxon>Gammaproteobacteria</taxon>
        <taxon>Enterobacterales</taxon>
        <taxon>Pectobacteriaceae</taxon>
        <taxon>Acerihabitans</taxon>
    </lineage>
</organism>
<dbReference type="PANTHER" id="PTHR11662:SF399">
    <property type="entry name" value="FI19708P1-RELATED"/>
    <property type="match status" value="1"/>
</dbReference>
<dbReference type="GO" id="GO:0005886">
    <property type="term" value="C:plasma membrane"/>
    <property type="evidence" value="ECO:0007669"/>
    <property type="project" value="UniProtKB-SubCell"/>
</dbReference>
<feature type="compositionally biased region" description="Polar residues" evidence="7">
    <location>
        <begin position="41"/>
        <end position="50"/>
    </location>
</feature>
<feature type="domain" description="Major facilitator superfamily (MFS) profile" evidence="9">
    <location>
        <begin position="79"/>
        <end position="502"/>
    </location>
</feature>
<feature type="transmembrane region" description="Helical" evidence="8">
    <location>
        <begin position="416"/>
        <end position="435"/>
    </location>
</feature>
<evidence type="ECO:0000313" key="10">
    <source>
        <dbReference type="EMBL" id="NDL64019.1"/>
    </source>
</evidence>
<dbReference type="InterPro" id="IPR000849">
    <property type="entry name" value="Sugar_P_transporter"/>
</dbReference>
<dbReference type="AlphaFoldDB" id="A0A845SJA3"/>
<dbReference type="NCBIfam" id="TIGR00893">
    <property type="entry name" value="2A0114"/>
    <property type="match status" value="1"/>
</dbReference>
<feature type="transmembrane region" description="Helical" evidence="8">
    <location>
        <begin position="75"/>
        <end position="92"/>
    </location>
</feature>
<keyword evidence="3 8" id="KW-0812">Transmembrane</keyword>
<evidence type="ECO:0000256" key="2">
    <source>
        <dbReference type="ARBA" id="ARBA00022475"/>
    </source>
</evidence>
<evidence type="ECO:0000313" key="11">
    <source>
        <dbReference type="Proteomes" id="UP000461443"/>
    </source>
</evidence>
<feature type="transmembrane region" description="Helical" evidence="8">
    <location>
        <begin position="98"/>
        <end position="124"/>
    </location>
</feature>
<name>A0A845SJA3_9GAMM</name>
<keyword evidence="4 8" id="KW-1133">Transmembrane helix</keyword>
<reference evidence="10 11" key="1">
    <citation type="submission" date="2019-12" db="EMBL/GenBank/DDBJ databases">
        <authorList>
            <person name="Lee S.D."/>
        </authorList>
    </citation>
    <scope>NUCLEOTIDE SEQUENCE [LARGE SCALE GENOMIC DNA]</scope>
    <source>
        <strain evidence="10 11">SAP-6</strain>
    </source>
</reference>
<feature type="transmembrane region" description="Helical" evidence="8">
    <location>
        <begin position="447"/>
        <end position="471"/>
    </location>
</feature>
<evidence type="ECO:0000259" key="9">
    <source>
        <dbReference type="PROSITE" id="PS50850"/>
    </source>
</evidence>
<feature type="transmembrane region" description="Helical" evidence="8">
    <location>
        <begin position="355"/>
        <end position="379"/>
    </location>
</feature>
<accession>A0A845SJA3</accession>
<evidence type="ECO:0000256" key="1">
    <source>
        <dbReference type="ARBA" id="ARBA00004651"/>
    </source>
</evidence>
<keyword evidence="11" id="KW-1185">Reference proteome</keyword>
<protein>
    <submittedName>
        <fullName evidence="10">MFS transporter</fullName>
    </submittedName>
</protein>
<feature type="transmembrane region" description="Helical" evidence="8">
    <location>
        <begin position="170"/>
        <end position="190"/>
    </location>
</feature>
<dbReference type="SUPFAM" id="SSF103473">
    <property type="entry name" value="MFS general substrate transporter"/>
    <property type="match status" value="1"/>
</dbReference>
<dbReference type="PANTHER" id="PTHR11662">
    <property type="entry name" value="SOLUTE CARRIER FAMILY 17"/>
    <property type="match status" value="1"/>
</dbReference>
<evidence type="ECO:0000256" key="3">
    <source>
        <dbReference type="ARBA" id="ARBA00022692"/>
    </source>
</evidence>
<reference evidence="10 11" key="2">
    <citation type="submission" date="2020-02" db="EMBL/GenBank/DDBJ databases">
        <title>The new genus of Enterobacteriales.</title>
        <authorList>
            <person name="Kim I.S."/>
        </authorList>
    </citation>
    <scope>NUCLEOTIDE SEQUENCE [LARGE SCALE GENOMIC DNA]</scope>
    <source>
        <strain evidence="10 11">SAP-6</strain>
    </source>
</reference>
<evidence type="ECO:0000256" key="7">
    <source>
        <dbReference type="SAM" id="MobiDB-lite"/>
    </source>
</evidence>
<dbReference type="InterPro" id="IPR036259">
    <property type="entry name" value="MFS_trans_sf"/>
</dbReference>
<dbReference type="Gene3D" id="1.20.1250.20">
    <property type="entry name" value="MFS general substrate transporter like domains"/>
    <property type="match status" value="2"/>
</dbReference>
<feature type="region of interest" description="Disordered" evidence="7">
    <location>
        <begin position="38"/>
        <end position="68"/>
    </location>
</feature>
<feature type="compositionally biased region" description="Low complexity" evidence="7">
    <location>
        <begin position="52"/>
        <end position="68"/>
    </location>
</feature>
<dbReference type="Proteomes" id="UP000461443">
    <property type="component" value="Unassembled WGS sequence"/>
</dbReference>
<feature type="transmembrane region" description="Helical" evidence="8">
    <location>
        <begin position="477"/>
        <end position="498"/>
    </location>
</feature>
<dbReference type="InterPro" id="IPR050382">
    <property type="entry name" value="MFS_Na/Anion_cotransporter"/>
</dbReference>
<gene>
    <name evidence="10" type="ORF">GRH90_14835</name>
</gene>
<evidence type="ECO:0000256" key="4">
    <source>
        <dbReference type="ARBA" id="ARBA00022989"/>
    </source>
</evidence>
<sequence length="516" mass="55111">MAKVPYNFHELHKNGSDTINSGAADVLDAGALSQRVRASERTNGSDTISADTALATPRGAAPTAGPATGAKATHVRYGIMAMLFFMTAMNYADRSTLAITGAAIQSSFGISPVTLGYMFSAFAWTYVLAQIPGGRILDRYGSKRVYAASMFIWAVFTFSMGFVIGLPVALGIAALFALRVLIGLVEAPIFPANSRIVATWFPAAERGTTSALFTSASYFAKVVFAPLMGWITQSFGWQYVYMLMGTIGVVITLVWLRVVYAPKEHPRINRAELDYIVAGGALIDMDSPENTQSKKINPAETVATWPCVREILASRMMLGILIGQYCVTTLTYFFLTWFPLYLVHDRGMSILKAGFVAAIPAVCGFAGGILGGLVSDYLLKRGMSLTAARKIPLVLGMLLSTCMIICNYTNVEWVIITLMALSFFGKGFGALGWGVMSDVVPKQASGLASSLFNGIGNLAGISTPIVIGYLVNDAGNFSAALVFVASHAIGAIFCYLVVVGPIKRLVLKTSLGSAVR</sequence>
<dbReference type="CDD" id="cd17319">
    <property type="entry name" value="MFS_ExuT_GudP_like"/>
    <property type="match status" value="1"/>
</dbReference>
<dbReference type="PIRSF" id="PIRSF002808">
    <property type="entry name" value="Hexose_phosphate_transp"/>
    <property type="match status" value="1"/>
</dbReference>
<evidence type="ECO:0000256" key="5">
    <source>
        <dbReference type="ARBA" id="ARBA00023136"/>
    </source>
</evidence>
<evidence type="ECO:0000256" key="8">
    <source>
        <dbReference type="SAM" id="Phobius"/>
    </source>
</evidence>
<comment type="caution">
    <text evidence="10">The sequence shown here is derived from an EMBL/GenBank/DDBJ whole genome shotgun (WGS) entry which is preliminary data.</text>
</comment>